<dbReference type="RefSeq" id="WP_011313287.1">
    <property type="nucleotide sequence ID" value="NC_007404.1"/>
</dbReference>
<dbReference type="Proteomes" id="UP000008291">
    <property type="component" value="Chromosome"/>
</dbReference>
<evidence type="ECO:0000313" key="3">
    <source>
        <dbReference type="Proteomes" id="UP000008291"/>
    </source>
</evidence>
<proteinExistence type="predicted"/>
<evidence type="ECO:0000313" key="2">
    <source>
        <dbReference type="EMBL" id="AAZ98728.1"/>
    </source>
</evidence>
<feature type="compositionally biased region" description="Basic and acidic residues" evidence="1">
    <location>
        <begin position="70"/>
        <end position="79"/>
    </location>
</feature>
<sequence>MHLISRHLNDEHMRLYEWSGAGTGMSHQVDFRPKRSHSWHASYAVLAVLTSLLILNGCNDTGPTQEASEQAERAVREMEETAALAAVPPEGRDRTDAPSPTREPGE</sequence>
<gene>
    <name evidence="2" type="ordered locus">Tbd_2775</name>
</gene>
<accession>Q3SF86</accession>
<protein>
    <submittedName>
        <fullName evidence="2">Uncharacterized protein</fullName>
    </submittedName>
</protein>
<dbReference type="HOGENOM" id="CLU_2222020_0_0_4"/>
<organism evidence="2 3">
    <name type="scientific">Thiobacillus denitrificans (strain ATCC 25259 / T1)</name>
    <dbReference type="NCBI Taxonomy" id="292415"/>
    <lineage>
        <taxon>Bacteria</taxon>
        <taxon>Pseudomonadati</taxon>
        <taxon>Pseudomonadota</taxon>
        <taxon>Betaproteobacteria</taxon>
        <taxon>Nitrosomonadales</taxon>
        <taxon>Thiobacillaceae</taxon>
        <taxon>Thiobacillus</taxon>
    </lineage>
</organism>
<feature type="region of interest" description="Disordered" evidence="1">
    <location>
        <begin position="61"/>
        <end position="106"/>
    </location>
</feature>
<keyword evidence="3" id="KW-1185">Reference proteome</keyword>
<dbReference type="EMBL" id="CP000116">
    <property type="protein sequence ID" value="AAZ98728.1"/>
    <property type="molecule type" value="Genomic_DNA"/>
</dbReference>
<reference evidence="2 3" key="1">
    <citation type="journal article" date="2006" name="J. Bacteriol.">
        <title>The genome sequence of the obligately chemolithoautotrophic, facultatively anaerobic bacterium Thiobacillus denitrificans.</title>
        <authorList>
            <person name="Beller H.R."/>
            <person name="Chain P.S."/>
            <person name="Letain T.E."/>
            <person name="Chakicherla A."/>
            <person name="Larimer F.W."/>
            <person name="Richardson P.M."/>
            <person name="Coleman M.A."/>
            <person name="Wood A.P."/>
            <person name="Kelly D.P."/>
        </authorList>
    </citation>
    <scope>NUCLEOTIDE SEQUENCE [LARGE SCALE GENOMIC DNA]</scope>
    <source>
        <strain evidence="2 3">ATCC 25259</strain>
    </source>
</reference>
<dbReference type="AlphaFoldDB" id="Q3SF86"/>
<dbReference type="KEGG" id="tbd:Tbd_2775"/>
<name>Q3SF86_THIDA</name>
<evidence type="ECO:0000256" key="1">
    <source>
        <dbReference type="SAM" id="MobiDB-lite"/>
    </source>
</evidence>
<dbReference type="OrthoDB" id="8566254at2"/>